<dbReference type="AlphaFoldDB" id="A0A9W9U759"/>
<reference evidence="3" key="1">
    <citation type="submission" date="2022-12" db="EMBL/GenBank/DDBJ databases">
        <authorList>
            <person name="Petersen C."/>
        </authorList>
    </citation>
    <scope>NUCLEOTIDE SEQUENCE</scope>
    <source>
        <strain evidence="3">IBT 21472</strain>
    </source>
</reference>
<proteinExistence type="predicted"/>
<evidence type="ECO:0000313" key="4">
    <source>
        <dbReference type="Proteomes" id="UP001147746"/>
    </source>
</evidence>
<accession>A0A9W9U759</accession>
<evidence type="ECO:0000259" key="2">
    <source>
        <dbReference type="Pfam" id="PF23868"/>
    </source>
</evidence>
<dbReference type="Pfam" id="PF23868">
    <property type="entry name" value="Mmc1_C"/>
    <property type="match status" value="1"/>
</dbReference>
<keyword evidence="4" id="KW-1185">Reference proteome</keyword>
<dbReference type="Pfam" id="PF23867">
    <property type="entry name" value="Mmc1_N"/>
    <property type="match status" value="1"/>
</dbReference>
<comment type="caution">
    <text evidence="3">The sequence shown here is derived from an EMBL/GenBank/DDBJ whole genome shotgun (WGS) entry which is preliminary data.</text>
</comment>
<evidence type="ECO:0000313" key="3">
    <source>
        <dbReference type="EMBL" id="KAJ5323330.1"/>
    </source>
</evidence>
<name>A0A9W9U759_9EURO</name>
<sequence>MPPRLRSAFPRSLSRPLDSAGVFYCPSCSTWRRELTSRAGASTGIGKIGSARRSDRLLEPPTTITTRHFTTSSVITAGKAIPPRFKELHDALSRVQDAAIQEVSISRLQLALRGLESEAPLIRVAVLGLDNADSARKLVRLLLADPLSQRESWEDVLDGYDADPSRGLLIRYGDVSESIPNDLLPTLAVRSPVLKKGNIELLIGNIGSEAASTGTPSPPIPSSYPMSLSQHHTLVGKIWSVRGAIELSVANETRDSDRLSFVDIDRASIALDKIRESVQNATEYERGWNASGVQPVIDWLATFSQAASGEDLNPALVPLIESLLNAADEGVSARDAQALQEQTVGAVPEKVQSELERGVVSWAEQGHSELRSALEAGFASPRWRGLAWWKLFWRVDDVGMITSDILEKQFLRRAEREVIYNSGKYQQAGLLEEPTTSPETTTDSTLTKTTPPPWPTLIPDIRAKLLHTTVPSLQALAQSLVFFSVSTTTLTSALSVLTYLSVPSASAYESATLGALGLIYSLRRQQKKWDSAREFWEDEVREEGRTSLLETEALLRQIVREGGKSISDVSDHRAREAVVRARKALEAVRS</sequence>
<dbReference type="InterPro" id="IPR056196">
    <property type="entry name" value="Mmc1_C"/>
</dbReference>
<feature type="compositionally biased region" description="Low complexity" evidence="1">
    <location>
        <begin position="430"/>
        <end position="449"/>
    </location>
</feature>
<evidence type="ECO:0000256" key="1">
    <source>
        <dbReference type="SAM" id="MobiDB-lite"/>
    </source>
</evidence>
<protein>
    <recommendedName>
        <fullName evidence="2">Mmc1 C-terminal domain-containing protein</fullName>
    </recommendedName>
</protein>
<feature type="domain" description="Mmc1 C-terminal" evidence="2">
    <location>
        <begin position="356"/>
        <end position="545"/>
    </location>
</feature>
<feature type="region of interest" description="Disordered" evidence="1">
    <location>
        <begin position="430"/>
        <end position="453"/>
    </location>
</feature>
<reference evidence="3" key="2">
    <citation type="journal article" date="2023" name="IMA Fungus">
        <title>Comparative genomic study of the Penicillium genus elucidates a diverse pangenome and 15 lateral gene transfer events.</title>
        <authorList>
            <person name="Petersen C."/>
            <person name="Sorensen T."/>
            <person name="Nielsen M.R."/>
            <person name="Sondergaard T.E."/>
            <person name="Sorensen J.L."/>
            <person name="Fitzpatrick D.A."/>
            <person name="Frisvad J.C."/>
            <person name="Nielsen K.L."/>
        </authorList>
    </citation>
    <scope>NUCLEOTIDE SEQUENCE</scope>
    <source>
        <strain evidence="3">IBT 21472</strain>
    </source>
</reference>
<dbReference type="PANTHER" id="PTHR38644">
    <property type="entry name" value="EXPRESSED PROTEIN"/>
    <property type="match status" value="1"/>
</dbReference>
<dbReference type="PANTHER" id="PTHR38644:SF1">
    <property type="entry name" value="EXPRESSED PROTEIN"/>
    <property type="match status" value="1"/>
</dbReference>
<dbReference type="EMBL" id="JAPZBO010000002">
    <property type="protein sequence ID" value="KAJ5323330.1"/>
    <property type="molecule type" value="Genomic_DNA"/>
</dbReference>
<gene>
    <name evidence="3" type="ORF">N7476_001930</name>
</gene>
<dbReference type="Proteomes" id="UP001147746">
    <property type="component" value="Unassembled WGS sequence"/>
</dbReference>
<organism evidence="3 4">
    <name type="scientific">Penicillium atrosanguineum</name>
    <dbReference type="NCBI Taxonomy" id="1132637"/>
    <lineage>
        <taxon>Eukaryota</taxon>
        <taxon>Fungi</taxon>
        <taxon>Dikarya</taxon>
        <taxon>Ascomycota</taxon>
        <taxon>Pezizomycotina</taxon>
        <taxon>Eurotiomycetes</taxon>
        <taxon>Eurotiomycetidae</taxon>
        <taxon>Eurotiales</taxon>
        <taxon>Aspergillaceae</taxon>
        <taxon>Penicillium</taxon>
    </lineage>
</organism>